<keyword evidence="2" id="KW-1185">Reference proteome</keyword>
<protein>
    <submittedName>
        <fullName evidence="1">Uncharacterized protein</fullName>
    </submittedName>
</protein>
<organism evidence="1 2">
    <name type="scientific">Engystomops pustulosus</name>
    <name type="common">Tungara frog</name>
    <name type="synonym">Physalaemus pustulosus</name>
    <dbReference type="NCBI Taxonomy" id="76066"/>
    <lineage>
        <taxon>Eukaryota</taxon>
        <taxon>Metazoa</taxon>
        <taxon>Chordata</taxon>
        <taxon>Craniata</taxon>
        <taxon>Vertebrata</taxon>
        <taxon>Euteleostomi</taxon>
        <taxon>Amphibia</taxon>
        <taxon>Batrachia</taxon>
        <taxon>Anura</taxon>
        <taxon>Neobatrachia</taxon>
        <taxon>Hyloidea</taxon>
        <taxon>Leptodactylidae</taxon>
        <taxon>Leiuperinae</taxon>
        <taxon>Engystomops</taxon>
    </lineage>
</organism>
<reference evidence="1" key="1">
    <citation type="thesis" date="2020" institute="ProQuest LLC" country="789 East Eisenhower Parkway, Ann Arbor, MI, USA">
        <title>Comparative Genomics and Chromosome Evolution.</title>
        <authorList>
            <person name="Mudd A.B."/>
        </authorList>
    </citation>
    <scope>NUCLEOTIDE SEQUENCE</scope>
    <source>
        <strain evidence="1">237g6f4</strain>
        <tissue evidence="1">Blood</tissue>
    </source>
</reference>
<dbReference type="EMBL" id="WNYA01000004">
    <property type="protein sequence ID" value="KAG8578811.1"/>
    <property type="molecule type" value="Genomic_DNA"/>
</dbReference>
<evidence type="ECO:0000313" key="2">
    <source>
        <dbReference type="Proteomes" id="UP000824782"/>
    </source>
</evidence>
<name>A0AAV7C285_ENGPU</name>
<evidence type="ECO:0000313" key="1">
    <source>
        <dbReference type="EMBL" id="KAG8578811.1"/>
    </source>
</evidence>
<sequence length="104" mass="11984">MLSKVKIPRRIIVRLLQEHYICPTSLKLVECKSALPGRVQPFYIQCQELDHDGRASQSSRPRCPVRFYVLCSKTGPRGGKELYELCAAYTIRLWYESGGEYPCM</sequence>
<comment type="caution">
    <text evidence="1">The sequence shown here is derived from an EMBL/GenBank/DDBJ whole genome shotgun (WGS) entry which is preliminary data.</text>
</comment>
<accession>A0AAV7C285</accession>
<dbReference type="Proteomes" id="UP000824782">
    <property type="component" value="Unassembled WGS sequence"/>
</dbReference>
<gene>
    <name evidence="1" type="ORF">GDO81_010626</name>
</gene>
<proteinExistence type="predicted"/>
<dbReference type="AlphaFoldDB" id="A0AAV7C285"/>